<evidence type="ECO:0000256" key="1">
    <source>
        <dbReference type="SAM" id="Coils"/>
    </source>
</evidence>
<proteinExistence type="predicted"/>
<feature type="transmembrane region" description="Helical" evidence="2">
    <location>
        <begin position="222"/>
        <end position="243"/>
    </location>
</feature>
<feature type="transmembrane region" description="Helical" evidence="2">
    <location>
        <begin position="345"/>
        <end position="370"/>
    </location>
</feature>
<reference evidence="3 4" key="1">
    <citation type="journal article" date="2015" name="Genome Biol. Evol.">
        <title>Comparative Genomics of a Bacterivorous Green Alga Reveals Evolutionary Causalities and Consequences of Phago-Mixotrophic Mode of Nutrition.</title>
        <authorList>
            <person name="Burns J.A."/>
            <person name="Paasch A."/>
            <person name="Narechania A."/>
            <person name="Kim E."/>
        </authorList>
    </citation>
    <scope>NUCLEOTIDE SEQUENCE [LARGE SCALE GENOMIC DNA]</scope>
    <source>
        <strain evidence="3 4">PLY_AMNH</strain>
    </source>
</reference>
<keyword evidence="4" id="KW-1185">Reference proteome</keyword>
<keyword evidence="2" id="KW-1133">Transmembrane helix</keyword>
<protein>
    <submittedName>
        <fullName evidence="3">Uncharacterized protein</fullName>
    </submittedName>
</protein>
<dbReference type="AlphaFoldDB" id="A0AAE0BL72"/>
<comment type="caution">
    <text evidence="3">The sequence shown here is derived from an EMBL/GenBank/DDBJ whole genome shotgun (WGS) entry which is preliminary data.</text>
</comment>
<accession>A0AAE0BL72</accession>
<feature type="transmembrane region" description="Helical" evidence="2">
    <location>
        <begin position="390"/>
        <end position="413"/>
    </location>
</feature>
<evidence type="ECO:0000313" key="4">
    <source>
        <dbReference type="Proteomes" id="UP001190700"/>
    </source>
</evidence>
<dbReference type="EMBL" id="LGRX02034163">
    <property type="protein sequence ID" value="KAK3238633.1"/>
    <property type="molecule type" value="Genomic_DNA"/>
</dbReference>
<feature type="coiled-coil region" evidence="1">
    <location>
        <begin position="513"/>
        <end position="542"/>
    </location>
</feature>
<dbReference type="PANTHER" id="PTHR11319:SF35">
    <property type="entry name" value="OUTER MEMBRANE PROTEIN PMPC-RELATED"/>
    <property type="match status" value="1"/>
</dbReference>
<feature type="transmembrane region" description="Helical" evidence="2">
    <location>
        <begin position="425"/>
        <end position="448"/>
    </location>
</feature>
<keyword evidence="2" id="KW-0472">Membrane</keyword>
<keyword evidence="1" id="KW-0175">Coiled coil</keyword>
<evidence type="ECO:0000256" key="2">
    <source>
        <dbReference type="SAM" id="Phobius"/>
    </source>
</evidence>
<dbReference type="Proteomes" id="UP001190700">
    <property type="component" value="Unassembled WGS sequence"/>
</dbReference>
<organism evidence="3 4">
    <name type="scientific">Cymbomonas tetramitiformis</name>
    <dbReference type="NCBI Taxonomy" id="36881"/>
    <lineage>
        <taxon>Eukaryota</taxon>
        <taxon>Viridiplantae</taxon>
        <taxon>Chlorophyta</taxon>
        <taxon>Pyramimonadophyceae</taxon>
        <taxon>Pyramimonadales</taxon>
        <taxon>Pyramimonadaceae</taxon>
        <taxon>Cymbomonas</taxon>
    </lineage>
</organism>
<feature type="transmembrane region" description="Helical" evidence="2">
    <location>
        <begin position="289"/>
        <end position="307"/>
    </location>
</feature>
<gene>
    <name evidence="3" type="ORF">CYMTET_51375</name>
</gene>
<feature type="transmembrane region" description="Helical" evidence="2">
    <location>
        <begin position="104"/>
        <end position="128"/>
    </location>
</feature>
<feature type="transmembrane region" description="Helical" evidence="2">
    <location>
        <begin position="189"/>
        <end position="210"/>
    </location>
</feature>
<dbReference type="PANTHER" id="PTHR11319">
    <property type="entry name" value="G PROTEIN-COUPLED RECEPTOR-RELATED"/>
    <property type="match status" value="1"/>
</dbReference>
<keyword evidence="2" id="KW-0812">Transmembrane</keyword>
<sequence>MPNVTEITEDCQCDISQQYGTRWPFPVEGFVRSLEDGHLDLMLECPRKKACAGAPGVYDLQTNELTYGDCKVGYTGRLCGVCESRYYNVDGWCYQCHSQQISNVFIFLLVLMACAFIGYALLTCHTFFKCGAMSILLDLLQTQSLFLSFELNWPDEIRGFLQFLKLFNLDIDYFGVSCRYQLSTWYQQYLIYTICNGMWVLVVFGALIVLHRIRYIQGYISAVSAAEAQLDCINATLFIYSILYTRLMTQSLSIFHCRSLGDGSTYLVADTTLKCYTEEWWEHAVPGGVMVFVYCLGIPLAFFLILYRSRRQLMNPLVRRQCGMLYIMYTEEVYYWECVFKMKKLFVTVCMVAFADSTSFQVMAACASLLVFCWLANRYQPFKFVYNNKVLFYTALANYSSLASGLFFWNAAIPDNRRPIITQTWMVSISLCLVSVVHAVVFEVMSYLGPELYEHAPLWFKKFLDSNMMQFSFQLRDAVHSQSHWGLTDSRIAWVVDQGIRESRSRVSHDYAVSNALQKVEEAEQQRRRQESEEEFKNHRIKRVSSWKKLQEKNTMIKTLVALAKPGKRSTMSEFYAAANAVAGEFECEVERLRHWSRPLDKLSPEQLKLFKDFLTYELPDKGASIVYDVLEDWKVVTKLNGGYAKLDKAIQEILQHIWLKHKMYDGPGETQSRKSKIPIAMRRNSFIAPERQLLASQSGLSEMYSGDIIREEEYEEESVRWATVDHLAGACGSAAVVDVDAQIPGLATESNVVSDVET</sequence>
<evidence type="ECO:0000313" key="3">
    <source>
        <dbReference type="EMBL" id="KAK3238633.1"/>
    </source>
</evidence>
<name>A0AAE0BL72_9CHLO</name>